<sequence>MVKVLSTLLFINIIISSYSQGIELPIDYRQHNLTEYNSSLFNPTFSLNGSNAHSIALWSRWQWQTIDGDPTSIFVGYNGRLSHNTNVGAGFIQHNTGTFLQTGGVMNFAYDISLGGNTSVSIGANIFGFQQKLANDIFQPDPNIQLPQLAQANSFIMQVAPGIRLNVDGFTVGFASENLISLSSEESNTSEKVYMAHTSYNFPLEVFRDTTSYIAPLIYLKSIHGYDTQFGFNTLFSTSKFWAQTGYNSFYGFSIGGGAKLFKLFSLGALVEFGTDSSIGDKDPSFEIVSAFSFGKSISSKKVVDFELEDKEDVSNEKEILEQEKYLKDQQRQDSITKVKEVGARIAQQKELEQKRKDSINTIKLGEAEVAKQKTEMDRIAMLREQELRKQDSLNSIKQAQLDKVAQQKVLNEKQNDSIAAARLSQTEVVKANDTATFEENKAKTKAHYEEAVSENNQLPGYYLIANVYRTKVYFEKFIKTLEGKGLQPKSFYRTVSKYNYVYLERYDSIEEAEKARLSKYNGKYPDSTWIFRIK</sequence>
<organism evidence="2 3">
    <name type="scientific">Saonia flava</name>
    <dbReference type="NCBI Taxonomy" id="523696"/>
    <lineage>
        <taxon>Bacteria</taxon>
        <taxon>Pseudomonadati</taxon>
        <taxon>Bacteroidota</taxon>
        <taxon>Flavobacteriia</taxon>
        <taxon>Flavobacteriales</taxon>
        <taxon>Flavobacteriaceae</taxon>
        <taxon>Saonia</taxon>
    </lineage>
</organism>
<dbReference type="NCBIfam" id="TIGR03519">
    <property type="entry name" value="T9SS_PorP_fam"/>
    <property type="match status" value="1"/>
</dbReference>
<keyword evidence="3" id="KW-1185">Reference proteome</keyword>
<dbReference type="Pfam" id="PF11751">
    <property type="entry name" value="PorP_SprF"/>
    <property type="match status" value="1"/>
</dbReference>
<gene>
    <name evidence="2" type="ORF">GGR42_000039</name>
</gene>
<evidence type="ECO:0000313" key="2">
    <source>
        <dbReference type="EMBL" id="NJB69577.1"/>
    </source>
</evidence>
<evidence type="ECO:0000256" key="1">
    <source>
        <dbReference type="SAM" id="Coils"/>
    </source>
</evidence>
<proteinExistence type="predicted"/>
<keyword evidence="1" id="KW-0175">Coiled coil</keyword>
<dbReference type="EMBL" id="JAATJJ010000001">
    <property type="protein sequence ID" value="NJB69577.1"/>
    <property type="molecule type" value="Genomic_DNA"/>
</dbReference>
<feature type="coiled-coil region" evidence="1">
    <location>
        <begin position="383"/>
        <end position="417"/>
    </location>
</feature>
<dbReference type="InterPro" id="IPR019861">
    <property type="entry name" value="PorP/SprF_Bacteroidetes"/>
</dbReference>
<name>A0A846QQX2_9FLAO</name>
<dbReference type="AlphaFoldDB" id="A0A846QQX2"/>
<accession>A0A846QQX2</accession>
<reference evidence="2 3" key="1">
    <citation type="submission" date="2020-03" db="EMBL/GenBank/DDBJ databases">
        <title>Genomic Encyclopedia of Type Strains, Phase IV (KMG-IV): sequencing the most valuable type-strain genomes for metagenomic binning, comparative biology and taxonomic classification.</title>
        <authorList>
            <person name="Goeker M."/>
        </authorList>
    </citation>
    <scope>NUCLEOTIDE SEQUENCE [LARGE SCALE GENOMIC DNA]</scope>
    <source>
        <strain evidence="2 3">DSM 29762</strain>
    </source>
</reference>
<dbReference type="Proteomes" id="UP000590442">
    <property type="component" value="Unassembled WGS sequence"/>
</dbReference>
<evidence type="ECO:0000313" key="3">
    <source>
        <dbReference type="Proteomes" id="UP000590442"/>
    </source>
</evidence>
<protein>
    <submittedName>
        <fullName evidence="2">Type IX secretion system PorP/SprF family membrane protein</fullName>
    </submittedName>
</protein>
<comment type="caution">
    <text evidence="2">The sequence shown here is derived from an EMBL/GenBank/DDBJ whole genome shotgun (WGS) entry which is preliminary data.</text>
</comment>